<dbReference type="Proteomes" id="UP000184364">
    <property type="component" value="Unassembled WGS sequence"/>
</dbReference>
<sequence>MTLSLLEIQWEQTQSVAAYVAGVVSIISLIWTSIQQRKIENIRSDLAEKKVK</sequence>
<keyword evidence="1" id="KW-0472">Membrane</keyword>
<dbReference type="AlphaFoldDB" id="A0A1M6YVG2"/>
<evidence type="ECO:0000313" key="2">
    <source>
        <dbReference type="EMBL" id="SHL22256.1"/>
    </source>
</evidence>
<dbReference type="EMBL" id="FRAV01000014">
    <property type="protein sequence ID" value="SHL22256.1"/>
    <property type="molecule type" value="Genomic_DNA"/>
</dbReference>
<dbReference type="RefSeq" id="WP_175549596.1">
    <property type="nucleotide sequence ID" value="NZ_FRAV01000014.1"/>
</dbReference>
<evidence type="ECO:0000313" key="3">
    <source>
        <dbReference type="Proteomes" id="UP000184364"/>
    </source>
</evidence>
<organism evidence="2 3">
    <name type="scientific">Chryseobacterium polytrichastri</name>
    <dbReference type="NCBI Taxonomy" id="1302687"/>
    <lineage>
        <taxon>Bacteria</taxon>
        <taxon>Pseudomonadati</taxon>
        <taxon>Bacteroidota</taxon>
        <taxon>Flavobacteriia</taxon>
        <taxon>Flavobacteriales</taxon>
        <taxon>Weeksellaceae</taxon>
        <taxon>Chryseobacterium group</taxon>
        <taxon>Chryseobacterium</taxon>
    </lineage>
</organism>
<keyword evidence="1" id="KW-1133">Transmembrane helix</keyword>
<reference evidence="3" key="1">
    <citation type="submission" date="2016-11" db="EMBL/GenBank/DDBJ databases">
        <authorList>
            <person name="Varghese N."/>
            <person name="Submissions S."/>
        </authorList>
    </citation>
    <scope>NUCLEOTIDE SEQUENCE [LARGE SCALE GENOMIC DNA]</scope>
    <source>
        <strain evidence="3">DSM 26899</strain>
    </source>
</reference>
<keyword evidence="3" id="KW-1185">Reference proteome</keyword>
<accession>A0A1M6YVG2</accession>
<keyword evidence="1" id="KW-0812">Transmembrane</keyword>
<protein>
    <submittedName>
        <fullName evidence="2">Uncharacterized protein</fullName>
    </submittedName>
</protein>
<evidence type="ECO:0000256" key="1">
    <source>
        <dbReference type="SAM" id="Phobius"/>
    </source>
</evidence>
<proteinExistence type="predicted"/>
<gene>
    <name evidence="2" type="ORF">SAMN05444267_101430</name>
</gene>
<name>A0A1M6YVG2_9FLAO</name>
<feature type="transmembrane region" description="Helical" evidence="1">
    <location>
        <begin position="16"/>
        <end position="34"/>
    </location>
</feature>